<evidence type="ECO:0000313" key="2">
    <source>
        <dbReference type="EMBL" id="CAE7546189.1"/>
    </source>
</evidence>
<gene>
    <name evidence="2" type="ORF">SPIL2461_LOCUS14491</name>
</gene>
<evidence type="ECO:0000256" key="1">
    <source>
        <dbReference type="SAM" id="MobiDB-lite"/>
    </source>
</evidence>
<feature type="region of interest" description="Disordered" evidence="1">
    <location>
        <begin position="1"/>
        <end position="94"/>
    </location>
</feature>
<protein>
    <submittedName>
        <fullName evidence="2">Uncharacterized protein</fullName>
    </submittedName>
</protein>
<reference evidence="2" key="1">
    <citation type="submission" date="2021-02" db="EMBL/GenBank/DDBJ databases">
        <authorList>
            <person name="Dougan E. K."/>
            <person name="Rhodes N."/>
            <person name="Thang M."/>
            <person name="Chan C."/>
        </authorList>
    </citation>
    <scope>NUCLEOTIDE SEQUENCE</scope>
</reference>
<accession>A0A812U0Q7</accession>
<proteinExistence type="predicted"/>
<dbReference type="EMBL" id="CAJNIZ010033558">
    <property type="protein sequence ID" value="CAE7546189.1"/>
    <property type="molecule type" value="Genomic_DNA"/>
</dbReference>
<keyword evidence="3" id="KW-1185">Reference proteome</keyword>
<name>A0A812U0Q7_SYMPI</name>
<dbReference type="AlphaFoldDB" id="A0A812U0Q7"/>
<dbReference type="Proteomes" id="UP000649617">
    <property type="component" value="Unassembled WGS sequence"/>
</dbReference>
<organism evidence="2 3">
    <name type="scientific">Symbiodinium pilosum</name>
    <name type="common">Dinoflagellate</name>
    <dbReference type="NCBI Taxonomy" id="2952"/>
    <lineage>
        <taxon>Eukaryota</taxon>
        <taxon>Sar</taxon>
        <taxon>Alveolata</taxon>
        <taxon>Dinophyceae</taxon>
        <taxon>Suessiales</taxon>
        <taxon>Symbiodiniaceae</taxon>
        <taxon>Symbiodinium</taxon>
    </lineage>
</organism>
<sequence>MTEHMDPVQQQELAFFDKIMSSGKQAAESTDKKDEGTPLKYPRSNEKGNGGGRGKGNDWKPAPSSKSHSSHDGHANQDWQSWGWSKDGSDSKSGDRIAALEQQVSLLSRMASRHEDGLNMLRAEVSFVIHAKIGRESSIVGSLYRVQAMKKNHRVERLPDDEAQLGEFKAHGWISEDLNFWPALAWDSDSKKPLPVKSHRGLPSAMLVDHLKAVI</sequence>
<comment type="caution">
    <text evidence="2">The sequence shown here is derived from an EMBL/GenBank/DDBJ whole genome shotgun (WGS) entry which is preliminary data.</text>
</comment>
<evidence type="ECO:0000313" key="3">
    <source>
        <dbReference type="Proteomes" id="UP000649617"/>
    </source>
</evidence>